<dbReference type="PANTHER" id="PTHR48081:SF8">
    <property type="entry name" value="ALPHA_BETA HYDROLASE FOLD-3 DOMAIN-CONTAINING PROTEIN-RELATED"/>
    <property type="match status" value="1"/>
</dbReference>
<dbReference type="InterPro" id="IPR013094">
    <property type="entry name" value="AB_hydrolase_3"/>
</dbReference>
<dbReference type="InterPro" id="IPR050300">
    <property type="entry name" value="GDXG_lipolytic_enzyme"/>
</dbReference>
<name>A8PDH0_COPC7</name>
<dbReference type="PANTHER" id="PTHR48081">
    <property type="entry name" value="AB HYDROLASE SUPERFAMILY PROTEIN C4A8.06C"/>
    <property type="match status" value="1"/>
</dbReference>
<dbReference type="SUPFAM" id="SSF53474">
    <property type="entry name" value="alpha/beta-Hydrolases"/>
    <property type="match status" value="1"/>
</dbReference>
<dbReference type="RefSeq" id="XP_001840597.2">
    <property type="nucleotide sequence ID" value="XM_001840545.2"/>
</dbReference>
<protein>
    <recommendedName>
        <fullName evidence="3">Alpha/beta hydrolase fold-3 domain-containing protein</fullName>
    </recommendedName>
</protein>
<organism evidence="4 5">
    <name type="scientific">Coprinopsis cinerea (strain Okayama-7 / 130 / ATCC MYA-4618 / FGSC 9003)</name>
    <name type="common">Inky cap fungus</name>
    <name type="synonym">Hormographiella aspergillata</name>
    <dbReference type="NCBI Taxonomy" id="240176"/>
    <lineage>
        <taxon>Eukaryota</taxon>
        <taxon>Fungi</taxon>
        <taxon>Dikarya</taxon>
        <taxon>Basidiomycota</taxon>
        <taxon>Agaricomycotina</taxon>
        <taxon>Agaricomycetes</taxon>
        <taxon>Agaricomycetidae</taxon>
        <taxon>Agaricales</taxon>
        <taxon>Agaricineae</taxon>
        <taxon>Psathyrellaceae</taxon>
        <taxon>Coprinopsis</taxon>
    </lineage>
</organism>
<dbReference type="GO" id="GO:0016787">
    <property type="term" value="F:hydrolase activity"/>
    <property type="evidence" value="ECO:0007669"/>
    <property type="project" value="UniProtKB-KW"/>
</dbReference>
<dbReference type="OMA" id="NLCVRGN"/>
<evidence type="ECO:0000259" key="3">
    <source>
        <dbReference type="Pfam" id="PF07859"/>
    </source>
</evidence>
<dbReference type="InterPro" id="IPR029058">
    <property type="entry name" value="AB_hydrolase_fold"/>
</dbReference>
<feature type="domain" description="Alpha/beta hydrolase fold-3" evidence="3">
    <location>
        <begin position="133"/>
        <end position="344"/>
    </location>
</feature>
<evidence type="ECO:0000313" key="5">
    <source>
        <dbReference type="Proteomes" id="UP000001861"/>
    </source>
</evidence>
<keyword evidence="1" id="KW-0378">Hydrolase</keyword>
<dbReference type="OrthoDB" id="408631at2759"/>
<dbReference type="EMBL" id="AACS02000006">
    <property type="protein sequence ID" value="EAU81237.2"/>
    <property type="molecule type" value="Genomic_DNA"/>
</dbReference>
<proteinExistence type="predicted"/>
<evidence type="ECO:0000256" key="2">
    <source>
        <dbReference type="SAM" id="MobiDB-lite"/>
    </source>
</evidence>
<dbReference type="STRING" id="240176.A8PDH0"/>
<dbReference type="Pfam" id="PF07859">
    <property type="entry name" value="Abhydrolase_3"/>
    <property type="match status" value="1"/>
</dbReference>
<dbReference type="KEGG" id="cci:CC1G_09481"/>
<dbReference type="VEuPathDB" id="FungiDB:CC1G_09481"/>
<dbReference type="InParanoid" id="A8PDH0"/>
<comment type="caution">
    <text evidence="4">The sequence shown here is derived from an EMBL/GenBank/DDBJ whole genome shotgun (WGS) entry which is preliminary data.</text>
</comment>
<dbReference type="eggNOG" id="KOG1515">
    <property type="taxonomic scope" value="Eukaryota"/>
</dbReference>
<accession>A8PDH0</accession>
<dbReference type="HOGENOM" id="CLU_012494_6_2_1"/>
<gene>
    <name evidence="4" type="ORF">CC1G_09481</name>
</gene>
<dbReference type="FunCoup" id="A8PDH0">
    <property type="interactions" value="75"/>
</dbReference>
<keyword evidence="5" id="KW-1185">Reference proteome</keyword>
<feature type="compositionally biased region" description="Low complexity" evidence="2">
    <location>
        <begin position="233"/>
        <end position="257"/>
    </location>
</feature>
<dbReference type="AlphaFoldDB" id="A8PDH0"/>
<evidence type="ECO:0000256" key="1">
    <source>
        <dbReference type="ARBA" id="ARBA00022801"/>
    </source>
</evidence>
<dbReference type="Gene3D" id="3.40.50.1820">
    <property type="entry name" value="alpha/beta hydrolase"/>
    <property type="match status" value="1"/>
</dbReference>
<evidence type="ECO:0000313" key="4">
    <source>
        <dbReference type="EMBL" id="EAU81237.2"/>
    </source>
</evidence>
<sequence>MSNPIHPSLLDKLDPEFIDFYNRELIHIVPPHTLPWTPDIRNAPAVPGGSTPLPVGRIQDFDVEQTRVRVYTPPGEVPDGGWPVFLFFHGGGWTLGNIASESAFCTNMCIVRLRRLELDRTFYSTIDGDRVCGADCVVISVDYRLAPENPYPAAVQDAVDALVWTVHTGAKLLDLDLGRLAVGGSSSGGNLAAVLAIKVNANQIPSTTESTPLPANLIKFQLLIVPVIDNTLSTSSGSESTSTTTSTTTNSTSTWSTNQHTPWLTPARMLWFRSNYLPNPQDRGNWDASPIFAPKEWVRGLPKTWIALAELDILCGEGLEYAEKLKREGVEVEVEVYRGAPHPVMAMDGVLSVGRKLVKDAAGKLKEAFGALKK</sequence>
<dbReference type="GeneID" id="6017247"/>
<feature type="region of interest" description="Disordered" evidence="2">
    <location>
        <begin position="233"/>
        <end position="259"/>
    </location>
</feature>
<dbReference type="Proteomes" id="UP000001861">
    <property type="component" value="Unassembled WGS sequence"/>
</dbReference>
<reference evidence="4 5" key="1">
    <citation type="journal article" date="2010" name="Proc. Natl. Acad. Sci. U.S.A.">
        <title>Insights into evolution of multicellular fungi from the assembled chromosomes of the mushroom Coprinopsis cinerea (Coprinus cinereus).</title>
        <authorList>
            <person name="Stajich J.E."/>
            <person name="Wilke S.K."/>
            <person name="Ahren D."/>
            <person name="Au C.H."/>
            <person name="Birren B.W."/>
            <person name="Borodovsky M."/>
            <person name="Burns C."/>
            <person name="Canback B."/>
            <person name="Casselton L.A."/>
            <person name="Cheng C.K."/>
            <person name="Deng J."/>
            <person name="Dietrich F.S."/>
            <person name="Fargo D.C."/>
            <person name="Farman M.L."/>
            <person name="Gathman A.C."/>
            <person name="Goldberg J."/>
            <person name="Guigo R."/>
            <person name="Hoegger P.J."/>
            <person name="Hooker J.B."/>
            <person name="Huggins A."/>
            <person name="James T.Y."/>
            <person name="Kamada T."/>
            <person name="Kilaru S."/>
            <person name="Kodira C."/>
            <person name="Kues U."/>
            <person name="Kupfer D."/>
            <person name="Kwan H.S."/>
            <person name="Lomsadze A."/>
            <person name="Li W."/>
            <person name="Lilly W.W."/>
            <person name="Ma L.J."/>
            <person name="Mackey A.J."/>
            <person name="Manning G."/>
            <person name="Martin F."/>
            <person name="Muraguchi H."/>
            <person name="Natvig D.O."/>
            <person name="Palmerini H."/>
            <person name="Ramesh M.A."/>
            <person name="Rehmeyer C.J."/>
            <person name="Roe B.A."/>
            <person name="Shenoy N."/>
            <person name="Stanke M."/>
            <person name="Ter-Hovhannisyan V."/>
            <person name="Tunlid A."/>
            <person name="Velagapudi R."/>
            <person name="Vision T.J."/>
            <person name="Zeng Q."/>
            <person name="Zolan M.E."/>
            <person name="Pukkila P.J."/>
        </authorList>
    </citation>
    <scope>NUCLEOTIDE SEQUENCE [LARGE SCALE GENOMIC DNA]</scope>
    <source>
        <strain evidence="5">Okayama-7 / 130 / ATCC MYA-4618 / FGSC 9003</strain>
    </source>
</reference>